<dbReference type="OrthoDB" id="2926997at2759"/>
<protein>
    <submittedName>
        <fullName evidence="1">EthD domain-containing protein</fullName>
    </submittedName>
</protein>
<dbReference type="AlphaFoldDB" id="A0A8H7CTU6"/>
<accession>A0A8H7CTU6</accession>
<organism evidence="1 2">
    <name type="scientific">Mycena venus</name>
    <dbReference type="NCBI Taxonomy" id="2733690"/>
    <lineage>
        <taxon>Eukaryota</taxon>
        <taxon>Fungi</taxon>
        <taxon>Dikarya</taxon>
        <taxon>Basidiomycota</taxon>
        <taxon>Agaricomycotina</taxon>
        <taxon>Agaricomycetes</taxon>
        <taxon>Agaricomycetidae</taxon>
        <taxon>Agaricales</taxon>
        <taxon>Marasmiineae</taxon>
        <taxon>Mycenaceae</taxon>
        <taxon>Mycena</taxon>
    </lineage>
</organism>
<reference evidence="1" key="1">
    <citation type="submission" date="2020-05" db="EMBL/GenBank/DDBJ databases">
        <title>Mycena genomes resolve the evolution of fungal bioluminescence.</title>
        <authorList>
            <person name="Tsai I.J."/>
        </authorList>
    </citation>
    <scope>NUCLEOTIDE SEQUENCE</scope>
    <source>
        <strain evidence="1">CCC161011</strain>
    </source>
</reference>
<evidence type="ECO:0000313" key="2">
    <source>
        <dbReference type="Proteomes" id="UP000620124"/>
    </source>
</evidence>
<comment type="caution">
    <text evidence="1">The sequence shown here is derived from an EMBL/GenBank/DDBJ whole genome shotgun (WGS) entry which is preliminary data.</text>
</comment>
<gene>
    <name evidence="1" type="ORF">MVEN_01476700</name>
</gene>
<name>A0A8H7CTU6_9AGAR</name>
<proteinExistence type="predicted"/>
<evidence type="ECO:0000313" key="1">
    <source>
        <dbReference type="EMBL" id="KAF7347218.1"/>
    </source>
</evidence>
<sequence length="121" mass="13674">MSFRNDRVRVVSVWPLPQMPEQELANEVQNFLKLPIVQQNLLKFDLSLANGALDETLQSLGIQKPKLNCVVIVEAETYEKINEIVRDPAFQKIFQGAGQHGHMDINSNVCFSADFMTGIDK</sequence>
<dbReference type="EMBL" id="JACAZI010000012">
    <property type="protein sequence ID" value="KAF7347218.1"/>
    <property type="molecule type" value="Genomic_DNA"/>
</dbReference>
<dbReference type="Proteomes" id="UP000620124">
    <property type="component" value="Unassembled WGS sequence"/>
</dbReference>
<keyword evidence="2" id="KW-1185">Reference proteome</keyword>